<organism evidence="2">
    <name type="scientific">uncultured Chloroflexia bacterium</name>
    <dbReference type="NCBI Taxonomy" id="1672391"/>
    <lineage>
        <taxon>Bacteria</taxon>
        <taxon>Bacillati</taxon>
        <taxon>Chloroflexota</taxon>
        <taxon>Chloroflexia</taxon>
        <taxon>environmental samples</taxon>
    </lineage>
</organism>
<proteinExistence type="predicted"/>
<dbReference type="EMBL" id="CADCTR010001938">
    <property type="protein sequence ID" value="CAA9321117.1"/>
    <property type="molecule type" value="Genomic_DNA"/>
</dbReference>
<dbReference type="Pfam" id="PF13358">
    <property type="entry name" value="DDE_3"/>
    <property type="match status" value="1"/>
</dbReference>
<dbReference type="AlphaFoldDB" id="A0A6J4L779"/>
<reference evidence="2" key="1">
    <citation type="submission" date="2020-02" db="EMBL/GenBank/DDBJ databases">
        <authorList>
            <person name="Meier V. D."/>
        </authorList>
    </citation>
    <scope>NUCLEOTIDE SEQUENCE</scope>
    <source>
        <strain evidence="2">AVDCRST_MAG93</strain>
    </source>
</reference>
<sequence>MKSWCIPAASAKFVAKMEDVLDVYERPYDPKRPVVCVDEMTKELHATPYGSLPISPDQPQREDYKYERHGTVNVFMSVEPLAGKRRVRVTERHTRFEFAEELRCLVEDDYPEAEQIVLVTDNLRTHSLYALYETFPPEQARNIARKLEWHYTPEHGSWLNIAELELSALSTQCTGRRMASREVFTREVTAWEKRRNERMVRTVWQFRTEDARLKLRRLYPEFKQNSKLP</sequence>
<protein>
    <submittedName>
        <fullName evidence="2">Mobile element protein</fullName>
    </submittedName>
</protein>
<dbReference type="InterPro" id="IPR047655">
    <property type="entry name" value="Transpos_IS630-like"/>
</dbReference>
<name>A0A6J4L779_9CHLR</name>
<feature type="domain" description="Tc1-like transposase DDE" evidence="1">
    <location>
        <begin position="33"/>
        <end position="181"/>
    </location>
</feature>
<dbReference type="InterPro" id="IPR038717">
    <property type="entry name" value="Tc1-like_DDE_dom"/>
</dbReference>
<accession>A0A6J4L779</accession>
<dbReference type="NCBIfam" id="NF033545">
    <property type="entry name" value="transpos_IS630"/>
    <property type="match status" value="1"/>
</dbReference>
<gene>
    <name evidence="2" type="ORF">AVDCRST_MAG93-5745</name>
</gene>
<evidence type="ECO:0000259" key="1">
    <source>
        <dbReference type="Pfam" id="PF13358"/>
    </source>
</evidence>
<evidence type="ECO:0000313" key="2">
    <source>
        <dbReference type="EMBL" id="CAA9321117.1"/>
    </source>
</evidence>